<dbReference type="InterPro" id="IPR045851">
    <property type="entry name" value="AMP-bd_C_sf"/>
</dbReference>
<dbReference type="eggNOG" id="COG0318">
    <property type="taxonomic scope" value="Bacteria"/>
</dbReference>
<dbReference type="AlphaFoldDB" id="M4V9U4"/>
<dbReference type="Proteomes" id="UP000012040">
    <property type="component" value="Chromosome"/>
</dbReference>
<dbReference type="GO" id="GO:0006631">
    <property type="term" value="P:fatty acid metabolic process"/>
    <property type="evidence" value="ECO:0007669"/>
    <property type="project" value="TreeGrafter"/>
</dbReference>
<dbReference type="OrthoDB" id="5289012at2"/>
<dbReference type="Pfam" id="PF00501">
    <property type="entry name" value="AMP-binding"/>
    <property type="match status" value="1"/>
</dbReference>
<evidence type="ECO:0000313" key="2">
    <source>
        <dbReference type="EMBL" id="AGH94801.1"/>
    </source>
</evidence>
<dbReference type="STRING" id="1184267.A11Q_581"/>
<sequence>MIQFQTEVSNQLLINPRLTEEEKKILLQLQNEFEQQYGSKGFFLVPSSGSSQKKNESVKLIALSRQSIVNSAMRFNQYFQTKSDESWGLVLPEFHVAGLGVYARASLVGASVFVSEWNVQTLKTWVNEKKISYMSMVPTQVYDIVKLNLQCMASIKKVFVGAGALSKELKQQARALEWPIVETYGMTETSSMIAVREQTESFAVLPQVEVRVEETLQIRCNSLLTASIQKIDQEIVVRSYKADDWLVTEDLVTLTVDASSGPMHLNLLGRRGDYVKILGEGVSLPELRERLEHLTQQLGYAVSSAALLAVEDKRRGHELVLVVDKSLQTQMGQLKALYNDSGRPYEKIERVYCLDQLPRTDLGKLKVEEVKSIIISKANEGDYGKHQ</sequence>
<evidence type="ECO:0000259" key="1">
    <source>
        <dbReference type="Pfam" id="PF00501"/>
    </source>
</evidence>
<accession>M4V9U4</accession>
<feature type="domain" description="AMP-dependent synthetase/ligase" evidence="1">
    <location>
        <begin position="59"/>
        <end position="200"/>
    </location>
</feature>
<keyword evidence="3" id="KW-1185">Reference proteome</keyword>
<reference evidence="2 3" key="1">
    <citation type="journal article" date="2013" name="ISME J.">
        <title>By their genes ye shall know them: genomic signatures of predatory bacteria.</title>
        <authorList>
            <person name="Pasternak Z."/>
            <person name="Pietrokovski S."/>
            <person name="Rotem O."/>
            <person name="Gophna U."/>
            <person name="Lurie-Weinberger M.N."/>
            <person name="Jurkevitch E."/>
        </authorList>
    </citation>
    <scope>NUCLEOTIDE SEQUENCE [LARGE SCALE GENOMIC DNA]</scope>
    <source>
        <strain evidence="2 3">JSS</strain>
    </source>
</reference>
<dbReference type="InterPro" id="IPR042099">
    <property type="entry name" value="ANL_N_sf"/>
</dbReference>
<dbReference type="EMBL" id="CP003537">
    <property type="protein sequence ID" value="AGH94801.1"/>
    <property type="molecule type" value="Genomic_DNA"/>
</dbReference>
<proteinExistence type="predicted"/>
<evidence type="ECO:0000313" key="3">
    <source>
        <dbReference type="Proteomes" id="UP000012040"/>
    </source>
</evidence>
<dbReference type="PANTHER" id="PTHR43201:SF32">
    <property type="entry name" value="2-SUCCINYLBENZOATE--COA LIGASE, CHLOROPLASTIC_PEROXISOMAL"/>
    <property type="match status" value="1"/>
</dbReference>
<dbReference type="RefSeq" id="WP_015469291.1">
    <property type="nucleotide sequence ID" value="NC_020813.1"/>
</dbReference>
<keyword evidence="2" id="KW-0436">Ligase</keyword>
<organism evidence="2 3">
    <name type="scientific">Pseudobdellovibrio exovorus JSS</name>
    <dbReference type="NCBI Taxonomy" id="1184267"/>
    <lineage>
        <taxon>Bacteria</taxon>
        <taxon>Pseudomonadati</taxon>
        <taxon>Bdellovibrionota</taxon>
        <taxon>Bdellovibrionia</taxon>
        <taxon>Bdellovibrionales</taxon>
        <taxon>Pseudobdellovibrionaceae</taxon>
        <taxon>Pseudobdellovibrio</taxon>
    </lineage>
</organism>
<protein>
    <submittedName>
        <fullName evidence="2">MenE, O-succinylbenzoate-CoA ligase</fullName>
    </submittedName>
</protein>
<dbReference type="HOGENOM" id="CLU_000022_59_0_7"/>
<dbReference type="GO" id="GO:0031956">
    <property type="term" value="F:medium-chain fatty acid-CoA ligase activity"/>
    <property type="evidence" value="ECO:0007669"/>
    <property type="project" value="TreeGrafter"/>
</dbReference>
<dbReference type="InterPro" id="IPR000873">
    <property type="entry name" value="AMP-dep_synth/lig_dom"/>
</dbReference>
<gene>
    <name evidence="2" type="ORF">A11Q_581</name>
</gene>
<dbReference type="Gene3D" id="3.30.300.30">
    <property type="match status" value="1"/>
</dbReference>
<dbReference type="PATRIC" id="fig|1184267.3.peg.591"/>
<dbReference type="SUPFAM" id="SSF56801">
    <property type="entry name" value="Acetyl-CoA synthetase-like"/>
    <property type="match status" value="1"/>
</dbReference>
<dbReference type="Gene3D" id="3.40.50.12780">
    <property type="entry name" value="N-terminal domain of ligase-like"/>
    <property type="match status" value="1"/>
</dbReference>
<dbReference type="KEGG" id="bex:A11Q_581"/>
<dbReference type="PANTHER" id="PTHR43201">
    <property type="entry name" value="ACYL-COA SYNTHETASE"/>
    <property type="match status" value="1"/>
</dbReference>
<name>M4V9U4_9BACT</name>